<protein>
    <submittedName>
        <fullName evidence="1">Uncharacterized protein</fullName>
    </submittedName>
</protein>
<dbReference type="EMBL" id="JAMZFV010000007">
    <property type="protein sequence ID" value="MCP1109902.1"/>
    <property type="molecule type" value="Genomic_DNA"/>
</dbReference>
<comment type="caution">
    <text evidence="1">The sequence shown here is derived from an EMBL/GenBank/DDBJ whole genome shotgun (WGS) entry which is preliminary data.</text>
</comment>
<reference evidence="1 2" key="1">
    <citation type="journal article" date="2022" name="Genome Biol. Evol.">
        <title>Host diet, physiology and behaviors set the stage for Lachnospiraceae cladogenesis.</title>
        <authorList>
            <person name="Vera-Ponce De Leon A."/>
            <person name="Schneider M."/>
            <person name="Jahnes B.C."/>
            <person name="Sadowski V."/>
            <person name="Camuy-Velez L.A."/>
            <person name="Duan J."/>
            <person name="Sabree Z.L."/>
        </authorList>
    </citation>
    <scope>NUCLEOTIDE SEQUENCE [LARGE SCALE GENOMIC DNA]</scope>
    <source>
        <strain evidence="1 2">PAL227</strain>
    </source>
</reference>
<dbReference type="Proteomes" id="UP001523565">
    <property type="component" value="Unassembled WGS sequence"/>
</dbReference>
<sequence>MDLSKLTKLNKLREGYEIFKRNHPKIPLYFKQMSKVAIEEDTVVEITITPPGGKPYEANFKLKADEVAFFKDFMNM</sequence>
<keyword evidence="2" id="KW-1185">Reference proteome</keyword>
<dbReference type="RefSeq" id="WP_262068783.1">
    <property type="nucleotide sequence ID" value="NZ_JAMXOC010000007.1"/>
</dbReference>
<organism evidence="1 2">
    <name type="scientific">Ohessyouella blattaphilus</name>
    <dbReference type="NCBI Taxonomy" id="2949333"/>
    <lineage>
        <taxon>Bacteria</taxon>
        <taxon>Bacillati</taxon>
        <taxon>Bacillota</taxon>
        <taxon>Clostridia</taxon>
        <taxon>Lachnospirales</taxon>
        <taxon>Lachnospiraceae</taxon>
        <taxon>Ohessyouella</taxon>
    </lineage>
</organism>
<gene>
    <name evidence="1" type="ORF">NK118_06530</name>
</gene>
<name>A0ABT1EJG4_9FIRM</name>
<proteinExistence type="predicted"/>
<accession>A0ABT1EJG4</accession>
<evidence type="ECO:0000313" key="2">
    <source>
        <dbReference type="Proteomes" id="UP001523565"/>
    </source>
</evidence>
<evidence type="ECO:0000313" key="1">
    <source>
        <dbReference type="EMBL" id="MCP1109902.1"/>
    </source>
</evidence>